<dbReference type="InterPro" id="IPR013057">
    <property type="entry name" value="AA_transpt_TM"/>
</dbReference>
<evidence type="ECO:0000256" key="5">
    <source>
        <dbReference type="SAM" id="Phobius"/>
    </source>
</evidence>
<dbReference type="GO" id="GO:0015179">
    <property type="term" value="F:L-amino acid transmembrane transporter activity"/>
    <property type="evidence" value="ECO:0007669"/>
    <property type="project" value="TreeGrafter"/>
</dbReference>
<dbReference type="GO" id="GO:0005774">
    <property type="term" value="C:vacuolar membrane"/>
    <property type="evidence" value="ECO:0007669"/>
    <property type="project" value="TreeGrafter"/>
</dbReference>
<evidence type="ECO:0000259" key="6">
    <source>
        <dbReference type="Pfam" id="PF01490"/>
    </source>
</evidence>
<evidence type="ECO:0000256" key="1">
    <source>
        <dbReference type="ARBA" id="ARBA00004141"/>
    </source>
</evidence>
<keyword evidence="2 5" id="KW-0812">Transmembrane</keyword>
<feature type="transmembrane region" description="Helical" evidence="5">
    <location>
        <begin position="16"/>
        <end position="33"/>
    </location>
</feature>
<proteinExistence type="predicted"/>
<feature type="domain" description="Amino acid transporter transmembrane" evidence="6">
    <location>
        <begin position="17"/>
        <end position="341"/>
    </location>
</feature>
<dbReference type="Pfam" id="PF01490">
    <property type="entry name" value="Aa_trans"/>
    <property type="match status" value="1"/>
</dbReference>
<feature type="transmembrane region" description="Helical" evidence="5">
    <location>
        <begin position="286"/>
        <end position="311"/>
    </location>
</feature>
<keyword evidence="4 5" id="KW-0472">Membrane</keyword>
<feature type="transmembrane region" description="Helical" evidence="5">
    <location>
        <begin position="98"/>
        <end position="116"/>
    </location>
</feature>
<evidence type="ECO:0000313" key="7">
    <source>
        <dbReference type="EMBL" id="CBK25535.2"/>
    </source>
</evidence>
<dbReference type="EMBL" id="FN668691">
    <property type="protein sequence ID" value="CBK25535.2"/>
    <property type="molecule type" value="Genomic_DNA"/>
</dbReference>
<comment type="subcellular location">
    <subcellularLocation>
        <location evidence="1">Membrane</location>
        <topology evidence="1">Multi-pass membrane protein</topology>
    </subcellularLocation>
</comment>
<dbReference type="InParanoid" id="D8MBU6"/>
<dbReference type="Proteomes" id="UP000008312">
    <property type="component" value="Unassembled WGS sequence"/>
</dbReference>
<sequence>MADMPWDPSWKLFTDYRFWTILYLFIEIPLCLLRSLRSISFASLGSVIVMILCCIVIIMYSAFSSSNNNGSYGAVYYGFSWDNQFLHVDSTFEIGKCFGLLSFGLAVNCLVPSSYVSMQHPERISPIISISIIFALSLYVAMGILGLLTFNKVEEGINVFIMLNIPPQTPYFYISSAVLCLMLILITPIIVYPSSLTIDSWFRACFGQKVDQTVDLTQPPAIEADKQQNKESTLQEIVNVEEPLVADPREVNGSIFINDGAGIAARVVPLVIMTVIAYVWPKFSNVVSITGASATSFVNFIFPTMLHFVLFRKERKALAVLDVLLTAFGFFAAILGTYMSLF</sequence>
<feature type="transmembrane region" description="Helical" evidence="5">
    <location>
        <begin position="170"/>
        <end position="192"/>
    </location>
</feature>
<feature type="transmembrane region" description="Helical" evidence="5">
    <location>
        <begin position="318"/>
        <end position="341"/>
    </location>
</feature>
<evidence type="ECO:0000313" key="8">
    <source>
        <dbReference type="Proteomes" id="UP000008312"/>
    </source>
</evidence>
<dbReference type="OrthoDB" id="438545at2759"/>
<reference evidence="7" key="1">
    <citation type="submission" date="2010-02" db="EMBL/GenBank/DDBJ databases">
        <title>Sequencing and annotation of the Blastocystis hominis genome.</title>
        <authorList>
            <person name="Wincker P."/>
        </authorList>
    </citation>
    <scope>NUCLEOTIDE SEQUENCE</scope>
    <source>
        <strain evidence="7">Singapore isolate B</strain>
    </source>
</reference>
<feature type="transmembrane region" description="Helical" evidence="5">
    <location>
        <begin position="40"/>
        <end position="63"/>
    </location>
</feature>
<accession>D8MBU6</accession>
<dbReference type="RefSeq" id="XP_012899583.1">
    <property type="nucleotide sequence ID" value="XM_013044129.1"/>
</dbReference>
<organism evidence="7">
    <name type="scientific">Blastocystis hominis</name>
    <dbReference type="NCBI Taxonomy" id="12968"/>
    <lineage>
        <taxon>Eukaryota</taxon>
        <taxon>Sar</taxon>
        <taxon>Stramenopiles</taxon>
        <taxon>Bigyra</taxon>
        <taxon>Opalozoa</taxon>
        <taxon>Opalinata</taxon>
        <taxon>Blastocystidae</taxon>
        <taxon>Blastocystis</taxon>
    </lineage>
</organism>
<keyword evidence="3 5" id="KW-1133">Transmembrane helix</keyword>
<feature type="transmembrane region" description="Helical" evidence="5">
    <location>
        <begin position="128"/>
        <end position="150"/>
    </location>
</feature>
<name>D8MBU6_BLAHO</name>
<evidence type="ECO:0000256" key="2">
    <source>
        <dbReference type="ARBA" id="ARBA00022692"/>
    </source>
</evidence>
<protein>
    <recommendedName>
        <fullName evidence="6">Amino acid transporter transmembrane domain-containing protein</fullName>
    </recommendedName>
</protein>
<gene>
    <name evidence="7" type="ORF">GSBLH_T00006934001</name>
</gene>
<dbReference type="GeneID" id="24923058"/>
<dbReference type="PANTHER" id="PTHR22950">
    <property type="entry name" value="AMINO ACID TRANSPORTER"/>
    <property type="match status" value="1"/>
</dbReference>
<evidence type="ECO:0000256" key="3">
    <source>
        <dbReference type="ARBA" id="ARBA00022989"/>
    </source>
</evidence>
<evidence type="ECO:0000256" key="4">
    <source>
        <dbReference type="ARBA" id="ARBA00023136"/>
    </source>
</evidence>
<dbReference type="AlphaFoldDB" id="D8MBU6"/>
<keyword evidence="8" id="KW-1185">Reference proteome</keyword>
<dbReference type="PANTHER" id="PTHR22950:SF349">
    <property type="entry name" value="AMINO ACID TRANSPORTER TRANSMEMBRANE DOMAIN-CONTAINING PROTEIN"/>
    <property type="match status" value="1"/>
</dbReference>
<feature type="transmembrane region" description="Helical" evidence="5">
    <location>
        <begin position="263"/>
        <end position="280"/>
    </location>
</feature>